<keyword evidence="3" id="KW-1185">Reference proteome</keyword>
<feature type="region of interest" description="Disordered" evidence="1">
    <location>
        <begin position="1"/>
        <end position="26"/>
    </location>
</feature>
<proteinExistence type="predicted"/>
<protein>
    <submittedName>
        <fullName evidence="2">Uncharacterized protein</fullName>
    </submittedName>
</protein>
<evidence type="ECO:0000313" key="2">
    <source>
        <dbReference type="EMBL" id="GAB47100.1"/>
    </source>
</evidence>
<dbReference type="AlphaFoldDB" id="H5UMZ2"/>
<reference evidence="2 3" key="1">
    <citation type="submission" date="2012-02" db="EMBL/GenBank/DDBJ databases">
        <title>Whole genome shotgun sequence of Mobilicoccus pelagius NBRC 104925.</title>
        <authorList>
            <person name="Yoshida Y."/>
            <person name="Hosoyama A."/>
            <person name="Tsuchikane K."/>
            <person name="Katsumata H."/>
            <person name="Yamazaki S."/>
            <person name="Fujita N."/>
        </authorList>
    </citation>
    <scope>NUCLEOTIDE SEQUENCE [LARGE SCALE GENOMIC DNA]</scope>
    <source>
        <strain evidence="2 3">NBRC 104925</strain>
    </source>
</reference>
<name>H5UMZ2_9MICO</name>
<sequence>MGVGVGAPASAQAVSSPGPQPMQPVSASVAPDAFVGVSVPDIRARVRQADASKMTAQDERCVKYVKARMPKWWSPSGHTVVCRGGTTKGYDFYFDGVAVLTVNTKVGPQGWTQAPAWGAAQVAATERRPLTDAPKLCRQAISTHTGLAKRAGNYRIRCVSRITWKAPKTNVRDAAVLGYVQYGKRDIAILETRDVSSMSFITAHELGHAVSYMPKAGGLRQEVTRAAERRTFTSDPYVGMPAEVWAESFARYWTGQNPPSVQKTRLGPAQVDRLLRRYGLPRR</sequence>
<gene>
    <name evidence="2" type="ORF">MOPEL_003_01250</name>
</gene>
<dbReference type="EMBL" id="BAFE01000003">
    <property type="protein sequence ID" value="GAB47100.1"/>
    <property type="molecule type" value="Genomic_DNA"/>
</dbReference>
<dbReference type="Proteomes" id="UP000004367">
    <property type="component" value="Unassembled WGS sequence"/>
</dbReference>
<accession>H5UMZ2</accession>
<evidence type="ECO:0000256" key="1">
    <source>
        <dbReference type="SAM" id="MobiDB-lite"/>
    </source>
</evidence>
<evidence type="ECO:0000313" key="3">
    <source>
        <dbReference type="Proteomes" id="UP000004367"/>
    </source>
</evidence>
<organism evidence="2 3">
    <name type="scientific">Mobilicoccus pelagius NBRC 104925</name>
    <dbReference type="NCBI Taxonomy" id="1089455"/>
    <lineage>
        <taxon>Bacteria</taxon>
        <taxon>Bacillati</taxon>
        <taxon>Actinomycetota</taxon>
        <taxon>Actinomycetes</taxon>
        <taxon>Micrococcales</taxon>
        <taxon>Dermatophilaceae</taxon>
        <taxon>Mobilicoccus</taxon>
    </lineage>
</organism>
<comment type="caution">
    <text evidence="2">The sequence shown here is derived from an EMBL/GenBank/DDBJ whole genome shotgun (WGS) entry which is preliminary data.</text>
</comment>
<dbReference type="STRING" id="1089455.MOPEL_003_01250"/>
<dbReference type="RefSeq" id="WP_009480998.1">
    <property type="nucleotide sequence ID" value="NZ_BAFE01000003.1"/>
</dbReference>
<dbReference type="OrthoDB" id="9903355at2"/>